<evidence type="ECO:0000256" key="4">
    <source>
        <dbReference type="ARBA" id="ARBA00023136"/>
    </source>
</evidence>
<gene>
    <name evidence="7" type="ORF">A8U91_03707</name>
</gene>
<dbReference type="Pfam" id="PF07681">
    <property type="entry name" value="DoxX"/>
    <property type="match status" value="1"/>
</dbReference>
<accession>A0A1B8NXC1</accession>
<dbReference type="InterPro" id="IPR032808">
    <property type="entry name" value="DoxX"/>
</dbReference>
<feature type="compositionally biased region" description="Polar residues" evidence="5">
    <location>
        <begin position="1"/>
        <end position="12"/>
    </location>
</feature>
<keyword evidence="4 6" id="KW-0472">Membrane</keyword>
<dbReference type="GO" id="GO:0016020">
    <property type="term" value="C:membrane"/>
    <property type="evidence" value="ECO:0007669"/>
    <property type="project" value="UniProtKB-SubCell"/>
</dbReference>
<evidence type="ECO:0000313" key="7">
    <source>
        <dbReference type="EMBL" id="OBX34649.1"/>
    </source>
</evidence>
<comment type="subcellular location">
    <subcellularLocation>
        <location evidence="1">Membrane</location>
        <topology evidence="1">Multi-pass membrane protein</topology>
    </subcellularLocation>
</comment>
<dbReference type="PATRIC" id="fig|2746.7.peg.3813"/>
<sequence length="154" mass="16698">MPQHAVQNNAGTSELDEGRHHARRPAQRRPRQTDPAPRRGGLILLHGIAKLLDPSTLGWIENLLANHGLPSWLAYGVLIGEVLAPVMAILGWRTRLAGLLMAGNMLVAVILVHTGELFRLGDSGGWALELQGMFLFSALALVFLGSGRMAMRPD</sequence>
<evidence type="ECO:0000313" key="8">
    <source>
        <dbReference type="Proteomes" id="UP000092504"/>
    </source>
</evidence>
<evidence type="ECO:0000256" key="6">
    <source>
        <dbReference type="SAM" id="Phobius"/>
    </source>
</evidence>
<protein>
    <submittedName>
        <fullName evidence="7">DoxX</fullName>
    </submittedName>
</protein>
<proteinExistence type="predicted"/>
<evidence type="ECO:0000256" key="2">
    <source>
        <dbReference type="ARBA" id="ARBA00022692"/>
    </source>
</evidence>
<evidence type="ECO:0000256" key="3">
    <source>
        <dbReference type="ARBA" id="ARBA00022989"/>
    </source>
</evidence>
<keyword evidence="3 6" id="KW-1133">Transmembrane helix</keyword>
<dbReference type="EMBL" id="MAJD01000002">
    <property type="protein sequence ID" value="OBX34649.1"/>
    <property type="molecule type" value="Genomic_DNA"/>
</dbReference>
<evidence type="ECO:0000256" key="1">
    <source>
        <dbReference type="ARBA" id="ARBA00004141"/>
    </source>
</evidence>
<feature type="transmembrane region" description="Helical" evidence="6">
    <location>
        <begin position="99"/>
        <end position="118"/>
    </location>
</feature>
<feature type="region of interest" description="Disordered" evidence="5">
    <location>
        <begin position="1"/>
        <end position="39"/>
    </location>
</feature>
<name>A0A1B8NXC1_HALEL</name>
<organism evidence="7 8">
    <name type="scientific">Halomonas elongata</name>
    <dbReference type="NCBI Taxonomy" id="2746"/>
    <lineage>
        <taxon>Bacteria</taxon>
        <taxon>Pseudomonadati</taxon>
        <taxon>Pseudomonadota</taxon>
        <taxon>Gammaproteobacteria</taxon>
        <taxon>Oceanospirillales</taxon>
        <taxon>Halomonadaceae</taxon>
        <taxon>Halomonas</taxon>
    </lineage>
</organism>
<dbReference type="AlphaFoldDB" id="A0A1B8NXC1"/>
<feature type="compositionally biased region" description="Basic residues" evidence="5">
    <location>
        <begin position="20"/>
        <end position="30"/>
    </location>
</feature>
<reference evidence="7 8" key="1">
    <citation type="submission" date="2016-06" db="EMBL/GenBank/DDBJ databases">
        <title>Genome sequence of halotolerant plant growth promoting strain of Halomonas elongata HEK1 isolated from salterns of Rann of Kutch, Gujarat, India.</title>
        <authorList>
            <person name="Gaba S."/>
            <person name="Singh R.N."/>
            <person name="Abrol S."/>
            <person name="Kaushik R."/>
            <person name="Saxena A.K."/>
        </authorList>
    </citation>
    <scope>NUCLEOTIDE SEQUENCE [LARGE SCALE GENOMIC DNA]</scope>
    <source>
        <strain evidence="7 8">HEK1</strain>
    </source>
</reference>
<dbReference type="Proteomes" id="UP000092504">
    <property type="component" value="Unassembled WGS sequence"/>
</dbReference>
<keyword evidence="2 6" id="KW-0812">Transmembrane</keyword>
<evidence type="ECO:0000256" key="5">
    <source>
        <dbReference type="SAM" id="MobiDB-lite"/>
    </source>
</evidence>
<feature type="transmembrane region" description="Helical" evidence="6">
    <location>
        <begin position="72"/>
        <end position="92"/>
    </location>
</feature>
<comment type="caution">
    <text evidence="7">The sequence shown here is derived from an EMBL/GenBank/DDBJ whole genome shotgun (WGS) entry which is preliminary data.</text>
</comment>
<feature type="transmembrane region" description="Helical" evidence="6">
    <location>
        <begin position="130"/>
        <end position="151"/>
    </location>
</feature>